<dbReference type="InterPro" id="IPR003594">
    <property type="entry name" value="HATPase_dom"/>
</dbReference>
<evidence type="ECO:0000256" key="6">
    <source>
        <dbReference type="ARBA" id="ARBA00022777"/>
    </source>
</evidence>
<dbReference type="InterPro" id="IPR036890">
    <property type="entry name" value="HATPase_C_sf"/>
</dbReference>
<dbReference type="PRINTS" id="PR00344">
    <property type="entry name" value="BCTRLSENSOR"/>
</dbReference>
<dbReference type="CDD" id="cd00082">
    <property type="entry name" value="HisKA"/>
    <property type="match status" value="1"/>
</dbReference>
<dbReference type="PANTHER" id="PTHR43065">
    <property type="entry name" value="SENSOR HISTIDINE KINASE"/>
    <property type="match status" value="1"/>
</dbReference>
<evidence type="ECO:0000256" key="3">
    <source>
        <dbReference type="ARBA" id="ARBA00022553"/>
    </source>
</evidence>
<dbReference type="KEGG" id="sfw:WN53_16150"/>
<dbReference type="SUPFAM" id="SSF55874">
    <property type="entry name" value="ATPase domain of HSP90 chaperone/DNA topoisomerase II/histidine kinase"/>
    <property type="match status" value="1"/>
</dbReference>
<evidence type="ECO:0000256" key="1">
    <source>
        <dbReference type="ARBA" id="ARBA00000085"/>
    </source>
</evidence>
<evidence type="ECO:0000256" key="2">
    <source>
        <dbReference type="ARBA" id="ARBA00012438"/>
    </source>
</evidence>
<dbReference type="STRING" id="47917.AV650_11630"/>
<dbReference type="InterPro" id="IPR004358">
    <property type="entry name" value="Sig_transdc_His_kin-like_C"/>
</dbReference>
<keyword evidence="7" id="KW-0067">ATP-binding</keyword>
<keyword evidence="6" id="KW-0418">Kinase</keyword>
<dbReference type="Gene3D" id="3.30.565.10">
    <property type="entry name" value="Histidine kinase-like ATPase, C-terminal domain"/>
    <property type="match status" value="1"/>
</dbReference>
<dbReference type="SMART" id="SM00387">
    <property type="entry name" value="HATPase_c"/>
    <property type="match status" value="1"/>
</dbReference>
<protein>
    <recommendedName>
        <fullName evidence="2">histidine kinase</fullName>
        <ecNumber evidence="2">2.7.13.3</ecNumber>
    </recommendedName>
</protein>
<dbReference type="AlphaFoldDB" id="A0A0F7HCD0"/>
<name>A0A0F7HCD0_SERFO</name>
<dbReference type="PANTHER" id="PTHR43065:SF10">
    <property type="entry name" value="PEROXIDE STRESS-ACTIVATED HISTIDINE KINASE MAK3"/>
    <property type="match status" value="1"/>
</dbReference>
<evidence type="ECO:0000256" key="8">
    <source>
        <dbReference type="ARBA" id="ARBA00023012"/>
    </source>
</evidence>
<dbReference type="InterPro" id="IPR005467">
    <property type="entry name" value="His_kinase_dom"/>
</dbReference>
<accession>A0A0F7HCD0</accession>
<dbReference type="PROSITE" id="PS50109">
    <property type="entry name" value="HIS_KIN"/>
    <property type="match status" value="1"/>
</dbReference>
<evidence type="ECO:0000256" key="5">
    <source>
        <dbReference type="ARBA" id="ARBA00022741"/>
    </source>
</evidence>
<keyword evidence="3" id="KW-0597">Phosphoprotein</keyword>
<dbReference type="SUPFAM" id="SSF47384">
    <property type="entry name" value="Homodimeric domain of signal transducing histidine kinase"/>
    <property type="match status" value="1"/>
</dbReference>
<evidence type="ECO:0000256" key="4">
    <source>
        <dbReference type="ARBA" id="ARBA00022679"/>
    </source>
</evidence>
<reference evidence="9" key="1">
    <citation type="submission" date="2019-05" db="EMBL/GenBank/DDBJ databases">
        <authorList>
            <consortium name="Pathogen Informatics"/>
        </authorList>
    </citation>
    <scope>NUCLEOTIDE SEQUENCE [LARGE SCALE GENOMIC DNA]</scope>
    <source>
        <strain evidence="9">NCTC12965</strain>
    </source>
</reference>
<proteinExistence type="predicted"/>
<dbReference type="InterPro" id="IPR036097">
    <property type="entry name" value="HisK_dim/P_sf"/>
</dbReference>
<gene>
    <name evidence="9" type="primary">zraS_3</name>
    <name evidence="9" type="ORF">NCTC12965_06357</name>
</gene>
<dbReference type="GO" id="GO:0005524">
    <property type="term" value="F:ATP binding"/>
    <property type="evidence" value="ECO:0007669"/>
    <property type="project" value="UniProtKB-KW"/>
</dbReference>
<keyword evidence="4 9" id="KW-0808">Transferase</keyword>
<comment type="catalytic activity">
    <reaction evidence="1">
        <text>ATP + protein L-histidine = ADP + protein N-phospho-L-histidine.</text>
        <dbReference type="EC" id="2.7.13.3"/>
    </reaction>
</comment>
<dbReference type="Pfam" id="PF02518">
    <property type="entry name" value="HATPase_c"/>
    <property type="match status" value="1"/>
</dbReference>
<dbReference type="Pfam" id="PF00512">
    <property type="entry name" value="HisKA"/>
    <property type="match status" value="1"/>
</dbReference>
<evidence type="ECO:0000256" key="7">
    <source>
        <dbReference type="ARBA" id="ARBA00022840"/>
    </source>
</evidence>
<dbReference type="EC" id="2.7.13.3" evidence="2"/>
<dbReference type="SMART" id="SM00388">
    <property type="entry name" value="HisKA"/>
    <property type="match status" value="1"/>
</dbReference>
<keyword evidence="5" id="KW-0547">Nucleotide-binding</keyword>
<dbReference type="GO" id="GO:0000155">
    <property type="term" value="F:phosphorelay sensor kinase activity"/>
    <property type="evidence" value="ECO:0007669"/>
    <property type="project" value="InterPro"/>
</dbReference>
<evidence type="ECO:0000313" key="9">
    <source>
        <dbReference type="EMBL" id="VTR52407.1"/>
    </source>
</evidence>
<organism evidence="9">
    <name type="scientific">Serratia fonticola</name>
    <dbReference type="NCBI Taxonomy" id="47917"/>
    <lineage>
        <taxon>Bacteria</taxon>
        <taxon>Pseudomonadati</taxon>
        <taxon>Pseudomonadota</taxon>
        <taxon>Gammaproteobacteria</taxon>
        <taxon>Enterobacterales</taxon>
        <taxon>Yersiniaceae</taxon>
        <taxon>Serratia</taxon>
    </lineage>
</organism>
<dbReference type="EMBL" id="CABEEZ010000126">
    <property type="protein sequence ID" value="VTR52407.1"/>
    <property type="molecule type" value="Genomic_DNA"/>
</dbReference>
<dbReference type="Gene3D" id="1.10.287.130">
    <property type="match status" value="1"/>
</dbReference>
<sequence length="439" mass="50293">MLKVALWLVLSLFSGSGMIIYALQQQYEEQSVTYRILYREVTVKLSQLETVLSLLSVSSDPAIVQQKFPQIVAWKRMPQAQPIPTLTPTGEGTYWLAHQHFALLIDPALLFTDIPQRHDFRQIGLSWHNKPLFEQGDHAQPAYWQWDKWISSASQPFALSARNDPDWARLPWLLLLLLPVFWAGVVYFIDQYRIQKRQRNIAVLREHFSQLTRLNAMGEITASMVHELNQPLTAVLSYNQAALRLLDQQQQDKAVPLLDAAVIQIKRISTLLLQFRQKLAHEQVVLQEVNLHKVWLRVTMLLEDEINKGKVRIVNRMPDALPTLRADPLWVEQIFHNIVTNAIQAQQPNQPEPGWVAIDAEYSKQGIQLMITDGGPGLSEPALQQVFIPFFTTRQEGLGLGMALTETLVQRLNGTITVENMADQGARFTLWFPFNTQEE</sequence>
<keyword evidence="8" id="KW-0902">Two-component regulatory system</keyword>
<dbReference type="InterPro" id="IPR003661">
    <property type="entry name" value="HisK_dim/P_dom"/>
</dbReference>